<sequence length="95" mass="10656">MTSPHVFCVQLHFSASVDILTIPTQLCCTYDVHVYVHVKLRLSVQKLVQPPMIDKWQGIYISGIGFDGCIKSNTINLWGLCKLPFCRLGVAVHVL</sequence>
<comment type="caution">
    <text evidence="1">The sequence shown here is derived from an EMBL/GenBank/DDBJ whole genome shotgun (WGS) entry which is preliminary data.</text>
</comment>
<reference evidence="1" key="1">
    <citation type="submission" date="2015-06" db="EMBL/GenBank/DDBJ databases">
        <authorList>
            <person name="Nguyen H."/>
        </authorList>
    </citation>
    <scope>NUCLEOTIDE SEQUENCE</scope>
    <source>
        <strain evidence="1">DAOM 180753</strain>
    </source>
</reference>
<dbReference type="EMBL" id="LACB01000069">
    <property type="protein sequence ID" value="KAJ9490002.1"/>
    <property type="molecule type" value="Genomic_DNA"/>
</dbReference>
<accession>A0AAI9XAP3</accession>
<dbReference type="Proteomes" id="UP001227192">
    <property type="component" value="Unassembled WGS sequence"/>
</dbReference>
<name>A0AAI9XAP3_PENTH</name>
<keyword evidence="2" id="KW-1185">Reference proteome</keyword>
<proteinExistence type="predicted"/>
<organism evidence="1 2">
    <name type="scientific">Penicillium thymicola</name>
    <dbReference type="NCBI Taxonomy" id="293382"/>
    <lineage>
        <taxon>Eukaryota</taxon>
        <taxon>Fungi</taxon>
        <taxon>Dikarya</taxon>
        <taxon>Ascomycota</taxon>
        <taxon>Pezizomycotina</taxon>
        <taxon>Eurotiomycetes</taxon>
        <taxon>Eurotiomycetidae</taxon>
        <taxon>Eurotiales</taxon>
        <taxon>Aspergillaceae</taxon>
        <taxon>Penicillium</taxon>
    </lineage>
</organism>
<evidence type="ECO:0000313" key="1">
    <source>
        <dbReference type="EMBL" id="KAJ9490002.1"/>
    </source>
</evidence>
<reference evidence="1" key="2">
    <citation type="journal article" date="2016" name="Fungal Biol.">
        <title>Ochratoxin A production by Penicillium thymicola.</title>
        <authorList>
            <person name="Nguyen H.D.T."/>
            <person name="McMullin D.R."/>
            <person name="Ponomareva E."/>
            <person name="Riley R."/>
            <person name="Pomraning K.R."/>
            <person name="Baker S.E."/>
            <person name="Seifert K.A."/>
        </authorList>
    </citation>
    <scope>NUCLEOTIDE SEQUENCE</scope>
    <source>
        <strain evidence="1">DAOM 180753</strain>
    </source>
</reference>
<protein>
    <submittedName>
        <fullName evidence="1">Uncharacterized protein</fullName>
    </submittedName>
</protein>
<dbReference type="AlphaFoldDB" id="A0AAI9XAP3"/>
<gene>
    <name evidence="1" type="ORF">VN97_g3283</name>
</gene>
<evidence type="ECO:0000313" key="2">
    <source>
        <dbReference type="Proteomes" id="UP001227192"/>
    </source>
</evidence>